<dbReference type="Proteomes" id="UP000037755">
    <property type="component" value="Unassembled WGS sequence"/>
</dbReference>
<dbReference type="Pfam" id="PF08338">
    <property type="entry name" value="DUF1731"/>
    <property type="match status" value="1"/>
</dbReference>
<gene>
    <name evidence="4" type="ORF">AM493_00140</name>
</gene>
<dbReference type="InterPro" id="IPR001509">
    <property type="entry name" value="Epimerase_deHydtase"/>
</dbReference>
<feature type="domain" description="DUF1731" evidence="3">
    <location>
        <begin position="254"/>
        <end position="299"/>
    </location>
</feature>
<dbReference type="PATRIC" id="fig|1202724.3.peg.19"/>
<dbReference type="NCBIfam" id="TIGR01777">
    <property type="entry name" value="yfcH"/>
    <property type="match status" value="1"/>
</dbReference>
<protein>
    <submittedName>
        <fullName evidence="4">NAD-dependent epimerase</fullName>
    </submittedName>
</protein>
<name>A0A0M8MAH7_9FLAO</name>
<dbReference type="Gene3D" id="3.40.50.720">
    <property type="entry name" value="NAD(P)-binding Rossmann-like Domain"/>
    <property type="match status" value="1"/>
</dbReference>
<feature type="domain" description="NAD-dependent epimerase/dehydratase" evidence="2">
    <location>
        <begin position="3"/>
        <end position="219"/>
    </location>
</feature>
<proteinExistence type="inferred from homology"/>
<dbReference type="OrthoDB" id="9801773at2"/>
<evidence type="ECO:0000256" key="1">
    <source>
        <dbReference type="ARBA" id="ARBA00009353"/>
    </source>
</evidence>
<dbReference type="PANTHER" id="PTHR11092:SF0">
    <property type="entry name" value="EPIMERASE FAMILY PROTEIN SDR39U1"/>
    <property type="match status" value="1"/>
</dbReference>
<evidence type="ECO:0000259" key="2">
    <source>
        <dbReference type="Pfam" id="PF01370"/>
    </source>
</evidence>
<comment type="similarity">
    <text evidence="1">Belongs to the NAD(P)-dependent epimerase/dehydratase family. SDR39U1 subfamily.</text>
</comment>
<keyword evidence="5" id="KW-1185">Reference proteome</keyword>
<dbReference type="PANTHER" id="PTHR11092">
    <property type="entry name" value="SUGAR NUCLEOTIDE EPIMERASE RELATED"/>
    <property type="match status" value="1"/>
</dbReference>
<evidence type="ECO:0000259" key="3">
    <source>
        <dbReference type="Pfam" id="PF08338"/>
    </source>
</evidence>
<comment type="caution">
    <text evidence="4">The sequence shown here is derived from an EMBL/GenBank/DDBJ whole genome shotgun (WGS) entry which is preliminary data.</text>
</comment>
<dbReference type="RefSeq" id="WP_054405591.1">
    <property type="nucleotide sequence ID" value="NZ_FOYA01000012.1"/>
</dbReference>
<dbReference type="InterPro" id="IPR010099">
    <property type="entry name" value="SDR39U1"/>
</dbReference>
<dbReference type="InterPro" id="IPR036291">
    <property type="entry name" value="NAD(P)-bd_dom_sf"/>
</dbReference>
<dbReference type="InterPro" id="IPR013549">
    <property type="entry name" value="DUF1731"/>
</dbReference>
<dbReference type="STRING" id="1202724.AM493_00140"/>
<dbReference type="EMBL" id="LIYD01000005">
    <property type="protein sequence ID" value="KOS04624.1"/>
    <property type="molecule type" value="Genomic_DNA"/>
</dbReference>
<dbReference type="AlphaFoldDB" id="A0A0M8MAH7"/>
<sequence length="303" mass="33420">MKVLITGATGLVGSELVSLLLKNGVYINYLTTSEDKIQNEEKYKGYLWNPHTGEIDGNCIDDVDAVIHLSGASISKRWTPSYKEEILDSRIVSTQVLQRLLKNKPNKVQQFICASAIGVYPDSQEAIYNEDSTDRDNSFLGHVVQKWEDAADQIAKIEGIKVAKIRTGLVLSGKGGMLKELSGPVKFGVGSAFGTGKQMQSWIHIRDLVGIYHFVLAHTLEGVFNAVAPYPVDQDTLVKTVAKVMDKPYFMPNIPKFIIEAALGEMNTLLVTSQNVSAKKIIGEGYQFKFLSLEKAIKNALHS</sequence>
<reference evidence="4 5" key="1">
    <citation type="submission" date="2015-08" db="EMBL/GenBank/DDBJ databases">
        <title>Whole genome sequence of Flavobacterium akiainvivens IK-1T, from decaying Wikstroemia oahuensis, an endemic Hawaiian shrub.</title>
        <authorList>
            <person name="Wan X."/>
            <person name="Hou S."/>
            <person name="Saito J."/>
            <person name="Donachie S."/>
        </authorList>
    </citation>
    <scope>NUCLEOTIDE SEQUENCE [LARGE SCALE GENOMIC DNA]</scope>
    <source>
        <strain evidence="4 5">IK-1</strain>
    </source>
</reference>
<organism evidence="4 5">
    <name type="scientific">Flavobacterium akiainvivens</name>
    <dbReference type="NCBI Taxonomy" id="1202724"/>
    <lineage>
        <taxon>Bacteria</taxon>
        <taxon>Pseudomonadati</taxon>
        <taxon>Bacteroidota</taxon>
        <taxon>Flavobacteriia</taxon>
        <taxon>Flavobacteriales</taxon>
        <taxon>Flavobacteriaceae</taxon>
        <taxon>Flavobacterium</taxon>
    </lineage>
</organism>
<evidence type="ECO:0000313" key="5">
    <source>
        <dbReference type="Proteomes" id="UP000037755"/>
    </source>
</evidence>
<dbReference type="Pfam" id="PF01370">
    <property type="entry name" value="Epimerase"/>
    <property type="match status" value="1"/>
</dbReference>
<evidence type="ECO:0000313" key="4">
    <source>
        <dbReference type="EMBL" id="KOS04624.1"/>
    </source>
</evidence>
<dbReference type="SUPFAM" id="SSF51735">
    <property type="entry name" value="NAD(P)-binding Rossmann-fold domains"/>
    <property type="match status" value="1"/>
</dbReference>
<accession>A0A0M8MAH7</accession>